<dbReference type="Proteomes" id="UP000004664">
    <property type="component" value="Unassembled WGS sequence"/>
</dbReference>
<sequence length="116" mass="12978">MLGQYLTASTLPCRLQESLMSSLFQTLQQQKQRILDIAGQYHAVNVRVFGSVIRGEEREDSDIDLLVDFLPGTTLLDQVGLSLALSDALKRKVDIVSERGLNKHLCQRILQEAVPL</sequence>
<evidence type="ECO:0000313" key="10">
    <source>
        <dbReference type="Proteomes" id="UP000004664"/>
    </source>
</evidence>
<evidence type="ECO:0000256" key="5">
    <source>
        <dbReference type="ARBA" id="ARBA00022741"/>
    </source>
</evidence>
<evidence type="ECO:0000259" key="8">
    <source>
        <dbReference type="Pfam" id="PF18765"/>
    </source>
</evidence>
<comment type="cofactor">
    <cofactor evidence="1">
        <name>Mg(2+)</name>
        <dbReference type="ChEBI" id="CHEBI:18420"/>
    </cofactor>
</comment>
<dbReference type="SUPFAM" id="SSF81301">
    <property type="entry name" value="Nucleotidyltransferase"/>
    <property type="match status" value="1"/>
</dbReference>
<dbReference type="PANTHER" id="PTHR33571">
    <property type="entry name" value="SSL8005 PROTEIN"/>
    <property type="match status" value="1"/>
</dbReference>
<dbReference type="EMBL" id="JH109153">
    <property type="protein sequence ID" value="EGW20191.1"/>
    <property type="molecule type" value="Genomic_DNA"/>
</dbReference>
<name>G3IZ19_METTV</name>
<dbReference type="STRING" id="697282.Mettu_3321"/>
<dbReference type="InterPro" id="IPR043519">
    <property type="entry name" value="NT_sf"/>
</dbReference>
<evidence type="ECO:0000256" key="3">
    <source>
        <dbReference type="ARBA" id="ARBA00022695"/>
    </source>
</evidence>
<dbReference type="HOGENOM" id="CLU_130257_10_2_6"/>
<dbReference type="GO" id="GO:0046872">
    <property type="term" value="F:metal ion binding"/>
    <property type="evidence" value="ECO:0007669"/>
    <property type="project" value="UniProtKB-KW"/>
</dbReference>
<organism evidence="9 10">
    <name type="scientific">Methylobacter tundripaludum (strain ATCC BAA-1195 / DSM 17260 / SV96)</name>
    <dbReference type="NCBI Taxonomy" id="697282"/>
    <lineage>
        <taxon>Bacteria</taxon>
        <taxon>Pseudomonadati</taxon>
        <taxon>Pseudomonadota</taxon>
        <taxon>Gammaproteobacteria</taxon>
        <taxon>Methylococcales</taxon>
        <taxon>Methylococcaceae</taxon>
        <taxon>Methylobacter</taxon>
    </lineage>
</organism>
<dbReference type="PANTHER" id="PTHR33571:SF12">
    <property type="entry name" value="BSL3053 PROTEIN"/>
    <property type="match status" value="1"/>
</dbReference>
<feature type="domain" description="Polymerase beta nucleotidyltransferase" evidence="8">
    <location>
        <begin position="36"/>
        <end position="114"/>
    </location>
</feature>
<dbReference type="eggNOG" id="COG1669">
    <property type="taxonomic scope" value="Bacteria"/>
</dbReference>
<dbReference type="AlphaFoldDB" id="G3IZ19"/>
<dbReference type="Gene3D" id="3.30.460.10">
    <property type="entry name" value="Beta Polymerase, domain 2"/>
    <property type="match status" value="1"/>
</dbReference>
<gene>
    <name evidence="9" type="ORF">Mettu_3321</name>
</gene>
<keyword evidence="6" id="KW-0067">ATP-binding</keyword>
<dbReference type="InterPro" id="IPR041633">
    <property type="entry name" value="Polbeta"/>
</dbReference>
<keyword evidence="5" id="KW-0547">Nucleotide-binding</keyword>
<dbReference type="GO" id="GO:0016779">
    <property type="term" value="F:nucleotidyltransferase activity"/>
    <property type="evidence" value="ECO:0007669"/>
    <property type="project" value="UniProtKB-KW"/>
</dbReference>
<keyword evidence="10" id="KW-1185">Reference proteome</keyword>
<keyword evidence="3" id="KW-0548">Nucleotidyltransferase</keyword>
<keyword evidence="4" id="KW-0479">Metal-binding</keyword>
<evidence type="ECO:0000256" key="4">
    <source>
        <dbReference type="ARBA" id="ARBA00022723"/>
    </source>
</evidence>
<evidence type="ECO:0000256" key="2">
    <source>
        <dbReference type="ARBA" id="ARBA00022679"/>
    </source>
</evidence>
<accession>G3IZ19</accession>
<dbReference type="InterPro" id="IPR052038">
    <property type="entry name" value="Type-VII_TA_antitoxin"/>
</dbReference>
<keyword evidence="7" id="KW-0460">Magnesium</keyword>
<evidence type="ECO:0000256" key="7">
    <source>
        <dbReference type="ARBA" id="ARBA00022842"/>
    </source>
</evidence>
<evidence type="ECO:0000256" key="6">
    <source>
        <dbReference type="ARBA" id="ARBA00022840"/>
    </source>
</evidence>
<keyword evidence="2" id="KW-0808">Transferase</keyword>
<evidence type="ECO:0000313" key="9">
    <source>
        <dbReference type="EMBL" id="EGW20191.1"/>
    </source>
</evidence>
<dbReference type="CDD" id="cd05403">
    <property type="entry name" value="NT_KNTase_like"/>
    <property type="match status" value="1"/>
</dbReference>
<protein>
    <submittedName>
        <fullName evidence="9">DNA polymerase beta domain protein region</fullName>
    </submittedName>
</protein>
<evidence type="ECO:0000256" key="1">
    <source>
        <dbReference type="ARBA" id="ARBA00001946"/>
    </source>
</evidence>
<dbReference type="Pfam" id="PF18765">
    <property type="entry name" value="Polbeta"/>
    <property type="match status" value="1"/>
</dbReference>
<proteinExistence type="predicted"/>
<dbReference type="GO" id="GO:0005524">
    <property type="term" value="F:ATP binding"/>
    <property type="evidence" value="ECO:0007669"/>
    <property type="project" value="UniProtKB-KW"/>
</dbReference>
<reference evidence="9 10" key="1">
    <citation type="submission" date="2011-06" db="EMBL/GenBank/DDBJ databases">
        <title>Genomic sequence of Methylobacter tundripaludum SV96.</title>
        <authorList>
            <consortium name="US DOE Joint Genome Institute"/>
            <person name="Lucas S."/>
            <person name="Han J."/>
            <person name="Lapidus A."/>
            <person name="Cheng J.-F."/>
            <person name="Goodwin L."/>
            <person name="Pitluck S."/>
            <person name="Held B."/>
            <person name="Detter J.C."/>
            <person name="Han C."/>
            <person name="Tapia R."/>
            <person name="Land M."/>
            <person name="Hauser L."/>
            <person name="Kyrpides N."/>
            <person name="Ivanova N."/>
            <person name="Ovchinnikova G."/>
            <person name="Pagani I."/>
            <person name="Klotz M.G."/>
            <person name="Dispirito A.A."/>
            <person name="Murrell J.C."/>
            <person name="Dunfield P."/>
            <person name="Kalyuzhnaya M.G."/>
            <person name="Svenning M."/>
            <person name="Trotsenko Y.A."/>
            <person name="Stein L.Y."/>
            <person name="Woyke T."/>
        </authorList>
    </citation>
    <scope>NUCLEOTIDE SEQUENCE [LARGE SCALE GENOMIC DNA]</scope>
    <source>
        <strain evidence="10">ATCC BAA-1195 / DSM 17260 / SV96</strain>
    </source>
</reference>